<accession>A0ABS1HIU6</accession>
<protein>
    <submittedName>
        <fullName evidence="6">Restriction endonuclease subunit S</fullName>
    </submittedName>
</protein>
<sequence length="395" mass="44535">MSKWENVEIGSSGLKIADGNYSAKYPRSEEFIVEGVPFIRANNFKNKTIQDEDMYFISPEKHAELKKGHVLPNDVLITTRGNIGEVAIVPKRHNDSNINAQIVLLRSYGNFHPLYLLHVLGSNLVKEQLPKLTTGTALKQLPVKNLKKIKIPLPPLPTQQKIAAILDEADKLRQLNKQLIAKYEALSQSLFLEMFGDYIHDKNSKKKIEDIASFIDYRGKTPERVDNGVPLISAKCVRPGYFDKTRLDFISKETYSKVMTRGYPKVGDVLFTTEGATLGYTCRIPNGFKDFAVGQRLITLQVNENYNAITLDYMLNSDTLQFEIFKQATGSAAKGIRSAKFAKILIPVPPLLLQNLFAQRIQVIEQQKAQAQQALAKSEDLFNSLLQRTFKTIDT</sequence>
<dbReference type="PANTHER" id="PTHR30408:SF12">
    <property type="entry name" value="TYPE I RESTRICTION ENZYME MJAVIII SPECIFICITY SUBUNIT"/>
    <property type="match status" value="1"/>
</dbReference>
<gene>
    <name evidence="6" type="ORF">JIV24_09685</name>
</gene>
<dbReference type="GO" id="GO:0004519">
    <property type="term" value="F:endonuclease activity"/>
    <property type="evidence" value="ECO:0007669"/>
    <property type="project" value="UniProtKB-KW"/>
</dbReference>
<evidence type="ECO:0000313" key="7">
    <source>
        <dbReference type="Proteomes" id="UP000605676"/>
    </source>
</evidence>
<dbReference type="Gene3D" id="3.90.220.20">
    <property type="entry name" value="DNA methylase specificity domains"/>
    <property type="match status" value="2"/>
</dbReference>
<proteinExistence type="inferred from homology"/>
<feature type="domain" description="Type I restriction modification DNA specificity" evidence="5">
    <location>
        <begin position="205"/>
        <end position="366"/>
    </location>
</feature>
<evidence type="ECO:0000256" key="2">
    <source>
        <dbReference type="ARBA" id="ARBA00022747"/>
    </source>
</evidence>
<name>A0ABS1HIU6_9BACT</name>
<dbReference type="Proteomes" id="UP000605676">
    <property type="component" value="Unassembled WGS sequence"/>
</dbReference>
<dbReference type="PANTHER" id="PTHR30408">
    <property type="entry name" value="TYPE-1 RESTRICTION ENZYME ECOKI SPECIFICITY PROTEIN"/>
    <property type="match status" value="1"/>
</dbReference>
<evidence type="ECO:0000256" key="4">
    <source>
        <dbReference type="SAM" id="Coils"/>
    </source>
</evidence>
<keyword evidence="6" id="KW-0255">Endonuclease</keyword>
<keyword evidence="7" id="KW-1185">Reference proteome</keyword>
<evidence type="ECO:0000256" key="1">
    <source>
        <dbReference type="ARBA" id="ARBA00010923"/>
    </source>
</evidence>
<dbReference type="RefSeq" id="WP_200464828.1">
    <property type="nucleotide sequence ID" value="NZ_JAENRR010000018.1"/>
</dbReference>
<comment type="caution">
    <text evidence="6">The sequence shown here is derived from an EMBL/GenBank/DDBJ whole genome shotgun (WGS) entry which is preliminary data.</text>
</comment>
<dbReference type="InterPro" id="IPR052021">
    <property type="entry name" value="Type-I_RS_S_subunit"/>
</dbReference>
<comment type="similarity">
    <text evidence="1">Belongs to the type-I restriction system S methylase family.</text>
</comment>
<keyword evidence="2" id="KW-0680">Restriction system</keyword>
<evidence type="ECO:0000256" key="3">
    <source>
        <dbReference type="ARBA" id="ARBA00023125"/>
    </source>
</evidence>
<dbReference type="EMBL" id="JAENRR010000018">
    <property type="protein sequence ID" value="MBK3517600.1"/>
    <property type="molecule type" value="Genomic_DNA"/>
</dbReference>
<dbReference type="Pfam" id="PF01420">
    <property type="entry name" value="Methylase_S"/>
    <property type="match status" value="2"/>
</dbReference>
<feature type="coiled-coil region" evidence="4">
    <location>
        <begin position="162"/>
        <end position="189"/>
    </location>
</feature>
<feature type="domain" description="Type I restriction modification DNA specificity" evidence="5">
    <location>
        <begin position="2"/>
        <end position="182"/>
    </location>
</feature>
<reference evidence="6 7" key="1">
    <citation type="submission" date="2021-01" db="EMBL/GenBank/DDBJ databases">
        <title>Carboxyliciviraga sp.nov., isolated from coastal sediments.</title>
        <authorList>
            <person name="Lu D."/>
            <person name="Zhang T."/>
        </authorList>
    </citation>
    <scope>NUCLEOTIDE SEQUENCE [LARGE SCALE GENOMIC DNA]</scope>
    <source>
        <strain evidence="6 7">N1Y132</strain>
    </source>
</reference>
<keyword evidence="6" id="KW-0378">Hydrolase</keyword>
<keyword evidence="3" id="KW-0238">DNA-binding</keyword>
<organism evidence="6 7">
    <name type="scientific">Carboxylicivirga marina</name>
    <dbReference type="NCBI Taxonomy" id="2800988"/>
    <lineage>
        <taxon>Bacteria</taxon>
        <taxon>Pseudomonadati</taxon>
        <taxon>Bacteroidota</taxon>
        <taxon>Bacteroidia</taxon>
        <taxon>Marinilabiliales</taxon>
        <taxon>Marinilabiliaceae</taxon>
        <taxon>Carboxylicivirga</taxon>
    </lineage>
</organism>
<keyword evidence="4" id="KW-0175">Coiled coil</keyword>
<dbReference type="InterPro" id="IPR000055">
    <property type="entry name" value="Restrct_endonuc_typeI_TRD"/>
</dbReference>
<feature type="coiled-coil region" evidence="4">
    <location>
        <begin position="361"/>
        <end position="388"/>
    </location>
</feature>
<keyword evidence="6" id="KW-0540">Nuclease</keyword>
<dbReference type="SUPFAM" id="SSF116734">
    <property type="entry name" value="DNA methylase specificity domain"/>
    <property type="match status" value="2"/>
</dbReference>
<evidence type="ECO:0000313" key="6">
    <source>
        <dbReference type="EMBL" id="MBK3517600.1"/>
    </source>
</evidence>
<dbReference type="InterPro" id="IPR044946">
    <property type="entry name" value="Restrct_endonuc_typeI_TRD_sf"/>
</dbReference>
<evidence type="ECO:0000259" key="5">
    <source>
        <dbReference type="Pfam" id="PF01420"/>
    </source>
</evidence>